<keyword evidence="2" id="KW-1185">Reference proteome</keyword>
<sequence length="121" mass="14127">METSLQPQKQYQISEVYIADIIELKNIFLQISNLEIVPESFGIPFLMIRQKNNIIAFASLIINSIGKTGFVIFEKENLSTEEKENFMSQVQTYFKRNNSGNYRDPLQLKSSTERMINWLNI</sequence>
<evidence type="ECO:0000313" key="2">
    <source>
        <dbReference type="Proteomes" id="UP000184364"/>
    </source>
</evidence>
<name>A0A1M7DX75_9FLAO</name>
<dbReference type="EMBL" id="FRAV01000026">
    <property type="protein sequence ID" value="SHL84047.1"/>
    <property type="molecule type" value="Genomic_DNA"/>
</dbReference>
<dbReference type="STRING" id="1302687.SAMN05444267_102627"/>
<dbReference type="Proteomes" id="UP000184364">
    <property type="component" value="Unassembled WGS sequence"/>
</dbReference>
<proteinExistence type="predicted"/>
<gene>
    <name evidence="1" type="ORF">SAMN05444267_102627</name>
</gene>
<reference evidence="2" key="1">
    <citation type="submission" date="2016-11" db="EMBL/GenBank/DDBJ databases">
        <authorList>
            <person name="Varghese N."/>
            <person name="Submissions S."/>
        </authorList>
    </citation>
    <scope>NUCLEOTIDE SEQUENCE [LARGE SCALE GENOMIC DNA]</scope>
    <source>
        <strain evidence="2">DSM 26899</strain>
    </source>
</reference>
<dbReference type="OrthoDB" id="1363959at2"/>
<dbReference type="AlphaFoldDB" id="A0A1M7DX75"/>
<dbReference type="RefSeq" id="WP_073294580.1">
    <property type="nucleotide sequence ID" value="NZ_FRAV01000026.1"/>
</dbReference>
<accession>A0A1M7DX75</accession>
<evidence type="ECO:0000313" key="1">
    <source>
        <dbReference type="EMBL" id="SHL84047.1"/>
    </source>
</evidence>
<organism evidence="1 2">
    <name type="scientific">Chryseobacterium polytrichastri</name>
    <dbReference type="NCBI Taxonomy" id="1302687"/>
    <lineage>
        <taxon>Bacteria</taxon>
        <taxon>Pseudomonadati</taxon>
        <taxon>Bacteroidota</taxon>
        <taxon>Flavobacteriia</taxon>
        <taxon>Flavobacteriales</taxon>
        <taxon>Weeksellaceae</taxon>
        <taxon>Chryseobacterium group</taxon>
        <taxon>Chryseobacterium</taxon>
    </lineage>
</organism>
<protein>
    <submittedName>
        <fullName evidence="1">Uncharacterized protein</fullName>
    </submittedName>
</protein>